<dbReference type="PANTHER" id="PTHR28388">
    <property type="entry name" value="TRANSMEMBRANE PROTEIN 237"/>
    <property type="match status" value="1"/>
</dbReference>
<feature type="compositionally biased region" description="Polar residues" evidence="11">
    <location>
        <begin position="114"/>
        <end position="123"/>
    </location>
</feature>
<accession>A0AAE0S8V3</accession>
<evidence type="ECO:0000256" key="5">
    <source>
        <dbReference type="ARBA" id="ARBA00022794"/>
    </source>
</evidence>
<proteinExistence type="inferred from homology"/>
<organism evidence="13 14">
    <name type="scientific">Potamilus streckersoni</name>
    <dbReference type="NCBI Taxonomy" id="2493646"/>
    <lineage>
        <taxon>Eukaryota</taxon>
        <taxon>Metazoa</taxon>
        <taxon>Spiralia</taxon>
        <taxon>Lophotrochozoa</taxon>
        <taxon>Mollusca</taxon>
        <taxon>Bivalvia</taxon>
        <taxon>Autobranchia</taxon>
        <taxon>Heteroconchia</taxon>
        <taxon>Palaeoheterodonta</taxon>
        <taxon>Unionida</taxon>
        <taxon>Unionoidea</taxon>
        <taxon>Unionidae</taxon>
        <taxon>Ambleminae</taxon>
        <taxon>Lampsilini</taxon>
        <taxon>Potamilus</taxon>
    </lineage>
</organism>
<dbReference type="Pfam" id="PF15383">
    <property type="entry name" value="TMEM237"/>
    <property type="match status" value="1"/>
</dbReference>
<feature type="compositionally biased region" description="Basic and acidic residues" evidence="11">
    <location>
        <begin position="1"/>
        <end position="10"/>
    </location>
</feature>
<evidence type="ECO:0000256" key="1">
    <source>
        <dbReference type="ARBA" id="ARBA00004138"/>
    </source>
</evidence>
<reference evidence="13" key="1">
    <citation type="journal article" date="2021" name="Genome Biol. Evol.">
        <title>A High-Quality Reference Genome for a Parasitic Bivalve with Doubly Uniparental Inheritance (Bivalvia: Unionida).</title>
        <authorList>
            <person name="Smith C.H."/>
        </authorList>
    </citation>
    <scope>NUCLEOTIDE SEQUENCE</scope>
    <source>
        <strain evidence="13">CHS0354</strain>
    </source>
</reference>
<keyword evidence="6 12" id="KW-1133">Transmembrane helix</keyword>
<feature type="transmembrane region" description="Helical" evidence="12">
    <location>
        <begin position="281"/>
        <end position="301"/>
    </location>
</feature>
<feature type="transmembrane region" description="Helical" evidence="12">
    <location>
        <begin position="240"/>
        <end position="261"/>
    </location>
</feature>
<feature type="transmembrane region" description="Helical" evidence="12">
    <location>
        <begin position="313"/>
        <end position="336"/>
    </location>
</feature>
<keyword evidence="4 12" id="KW-0812">Transmembrane</keyword>
<evidence type="ECO:0000256" key="3">
    <source>
        <dbReference type="ARBA" id="ARBA00008783"/>
    </source>
</evidence>
<name>A0AAE0S8V3_9BIVA</name>
<reference evidence="13" key="3">
    <citation type="submission" date="2023-05" db="EMBL/GenBank/DDBJ databases">
        <authorList>
            <person name="Smith C.H."/>
        </authorList>
    </citation>
    <scope>NUCLEOTIDE SEQUENCE</scope>
    <source>
        <strain evidence="13">CHS0354</strain>
        <tissue evidence="13">Mantle</tissue>
    </source>
</reference>
<feature type="compositionally biased region" description="Low complexity" evidence="11">
    <location>
        <begin position="62"/>
        <end position="75"/>
    </location>
</feature>
<evidence type="ECO:0000256" key="10">
    <source>
        <dbReference type="ARBA" id="ARBA00025631"/>
    </source>
</evidence>
<evidence type="ECO:0000256" key="9">
    <source>
        <dbReference type="ARBA" id="ARBA00023273"/>
    </source>
</evidence>
<evidence type="ECO:0000313" key="13">
    <source>
        <dbReference type="EMBL" id="KAK3587397.1"/>
    </source>
</evidence>
<dbReference type="EMBL" id="JAEAOA010001725">
    <property type="protein sequence ID" value="KAK3587397.1"/>
    <property type="molecule type" value="Genomic_DNA"/>
</dbReference>
<keyword evidence="7" id="KW-0969">Cilium</keyword>
<evidence type="ECO:0000256" key="2">
    <source>
        <dbReference type="ARBA" id="ARBA00004141"/>
    </source>
</evidence>
<evidence type="ECO:0000256" key="11">
    <source>
        <dbReference type="SAM" id="MobiDB-lite"/>
    </source>
</evidence>
<dbReference type="AlphaFoldDB" id="A0AAE0S8V3"/>
<dbReference type="GO" id="GO:0035869">
    <property type="term" value="C:ciliary transition zone"/>
    <property type="evidence" value="ECO:0007669"/>
    <property type="project" value="TreeGrafter"/>
</dbReference>
<evidence type="ECO:0000256" key="12">
    <source>
        <dbReference type="SAM" id="Phobius"/>
    </source>
</evidence>
<dbReference type="Proteomes" id="UP001195483">
    <property type="component" value="Unassembled WGS sequence"/>
</dbReference>
<feature type="region of interest" description="Disordered" evidence="11">
    <location>
        <begin position="1"/>
        <end position="138"/>
    </location>
</feature>
<evidence type="ECO:0000256" key="7">
    <source>
        <dbReference type="ARBA" id="ARBA00023069"/>
    </source>
</evidence>
<sequence length="420" mass="45756">MAETTSERNGKPSKLPPLSSTSNTEEGAAVKKVVKRVKKKPLGEGTQDSGGPTATPRRRKAAAASQSTTSEGTETTPKKKKKKIPRKPEEKEGEPSSARSAESQGEDVAGSKASLLSKSTKGQTPRKKKVKRKVKKTTAGATEEFFDSTLAADLTDIQEDIVTAEDKEEGDLPKIPYSTASAVLKSQPMEKLFIETSRGFKSENKGQFAKKVAEQQAVKKQLPEAPKNTTIAFALRTHKVLHTFCLFCHGLTAGISLWHIVMAYVLLYNGNVNFLLFYKPVALPVQCMYYILLALCTVSACDRFDVGNPTKKFLLRAVTLQSGAISVIIYLGALILSLSAASLEDGINLSNRTVLWDNPTKVEEHISLWRNINTARGILSILGWFVLSITPMADRLTKNLQKADGNVLGDSVEMTKESLA</sequence>
<feature type="transmembrane region" description="Helical" evidence="12">
    <location>
        <begin position="374"/>
        <end position="393"/>
    </location>
</feature>
<evidence type="ECO:0000256" key="4">
    <source>
        <dbReference type="ARBA" id="ARBA00022692"/>
    </source>
</evidence>
<evidence type="ECO:0008006" key="15">
    <source>
        <dbReference type="Google" id="ProtNLM"/>
    </source>
</evidence>
<feature type="compositionally biased region" description="Basic residues" evidence="11">
    <location>
        <begin position="124"/>
        <end position="136"/>
    </location>
</feature>
<comment type="subcellular location">
    <subcellularLocation>
        <location evidence="1">Cell projection</location>
        <location evidence="1">Cilium</location>
    </subcellularLocation>
    <subcellularLocation>
        <location evidence="2">Membrane</location>
        <topology evidence="2">Multi-pass membrane protein</topology>
    </subcellularLocation>
</comment>
<dbReference type="PANTHER" id="PTHR28388:SF1">
    <property type="entry name" value="TRANSMEMBRANE PROTEIN 237"/>
    <property type="match status" value="1"/>
</dbReference>
<evidence type="ECO:0000256" key="8">
    <source>
        <dbReference type="ARBA" id="ARBA00023136"/>
    </source>
</evidence>
<protein>
    <recommendedName>
        <fullName evidence="15">Transmembrane protein 237</fullName>
    </recommendedName>
</protein>
<keyword evidence="8 12" id="KW-0472">Membrane</keyword>
<dbReference type="GO" id="GO:0016020">
    <property type="term" value="C:membrane"/>
    <property type="evidence" value="ECO:0007669"/>
    <property type="project" value="UniProtKB-SubCell"/>
</dbReference>
<keyword evidence="9" id="KW-0966">Cell projection</keyword>
<evidence type="ECO:0000313" key="14">
    <source>
        <dbReference type="Proteomes" id="UP001195483"/>
    </source>
</evidence>
<keyword evidence="14" id="KW-1185">Reference proteome</keyword>
<comment type="function">
    <text evidence="10">Component of the transition zone in primary cilia. Required for ciliogenesis.</text>
</comment>
<dbReference type="GO" id="GO:0060271">
    <property type="term" value="P:cilium assembly"/>
    <property type="evidence" value="ECO:0007669"/>
    <property type="project" value="TreeGrafter"/>
</dbReference>
<comment type="caution">
    <text evidence="13">The sequence shown here is derived from an EMBL/GenBank/DDBJ whole genome shotgun (WGS) entry which is preliminary data.</text>
</comment>
<dbReference type="InterPro" id="IPR029409">
    <property type="entry name" value="TMEM237"/>
</dbReference>
<gene>
    <name evidence="13" type="ORF">CHS0354_028774</name>
</gene>
<reference evidence="13" key="2">
    <citation type="journal article" date="2021" name="Genome Biol. Evol.">
        <title>Developing a high-quality reference genome for a parasitic bivalve with doubly uniparental inheritance (Bivalvia: Unionida).</title>
        <authorList>
            <person name="Smith C.H."/>
        </authorList>
    </citation>
    <scope>NUCLEOTIDE SEQUENCE</scope>
    <source>
        <strain evidence="13">CHS0354</strain>
        <tissue evidence="13">Mantle</tissue>
    </source>
</reference>
<keyword evidence="5" id="KW-0970">Cilium biogenesis/degradation</keyword>
<evidence type="ECO:0000256" key="6">
    <source>
        <dbReference type="ARBA" id="ARBA00022989"/>
    </source>
</evidence>
<comment type="similarity">
    <text evidence="3">Belongs to the TMEM237 family.</text>
</comment>